<evidence type="ECO:0000313" key="2">
    <source>
        <dbReference type="Proteomes" id="UP001247805"/>
    </source>
</evidence>
<dbReference type="InterPro" id="IPR021109">
    <property type="entry name" value="Peptidase_aspartic_dom_sf"/>
</dbReference>
<dbReference type="Gene3D" id="2.40.70.10">
    <property type="entry name" value="Acid Proteases"/>
    <property type="match status" value="1"/>
</dbReference>
<accession>A0ABU3T0U4</accession>
<dbReference type="RefSeq" id="WP_316027402.1">
    <property type="nucleotide sequence ID" value="NZ_JAWDIO010000002.1"/>
</dbReference>
<proteinExistence type="predicted"/>
<evidence type="ECO:0000313" key="1">
    <source>
        <dbReference type="EMBL" id="MDU0355884.1"/>
    </source>
</evidence>
<dbReference type="Proteomes" id="UP001247805">
    <property type="component" value="Unassembled WGS sequence"/>
</dbReference>
<dbReference type="EMBL" id="JAWDIO010000002">
    <property type="protein sequence ID" value="MDU0355884.1"/>
    <property type="molecule type" value="Genomic_DNA"/>
</dbReference>
<keyword evidence="2" id="KW-1185">Reference proteome</keyword>
<organism evidence="1 2">
    <name type="scientific">Paraglaciecola aquimarina</name>
    <dbReference type="NCBI Taxonomy" id="1235557"/>
    <lineage>
        <taxon>Bacteria</taxon>
        <taxon>Pseudomonadati</taxon>
        <taxon>Pseudomonadota</taxon>
        <taxon>Gammaproteobacteria</taxon>
        <taxon>Alteromonadales</taxon>
        <taxon>Alteromonadaceae</taxon>
        <taxon>Paraglaciecola</taxon>
    </lineage>
</organism>
<comment type="caution">
    <text evidence="1">The sequence shown here is derived from an EMBL/GenBank/DDBJ whole genome shotgun (WGS) entry which is preliminary data.</text>
</comment>
<reference evidence="1 2" key="1">
    <citation type="submission" date="2023-10" db="EMBL/GenBank/DDBJ databases">
        <title>Glaciecola aquimarina strain GGW-M5 nov., isolated from a coastal seawater.</title>
        <authorList>
            <person name="Bayburt H."/>
            <person name="Kim J.M."/>
            <person name="Choi B.J."/>
            <person name="Jeon C.O."/>
        </authorList>
    </citation>
    <scope>NUCLEOTIDE SEQUENCE [LARGE SCALE GENOMIC DNA]</scope>
    <source>
        <strain evidence="1 2">KCTC 32108</strain>
    </source>
</reference>
<sequence length="56" mass="6486">MYRFSELKIEHAVVQNISVVVLPMSNLHHADGLLGMNFLREFDFKLEQDRAVLAIE</sequence>
<name>A0ABU3T0U4_9ALTE</name>
<gene>
    <name evidence="1" type="ORF">RS130_20105</name>
</gene>
<protein>
    <submittedName>
        <fullName evidence="1">Uncharacterized protein</fullName>
    </submittedName>
</protein>